<feature type="compositionally biased region" description="Basic and acidic residues" evidence="4">
    <location>
        <begin position="999"/>
        <end position="1008"/>
    </location>
</feature>
<feature type="compositionally biased region" description="Low complexity" evidence="4">
    <location>
        <begin position="1392"/>
        <end position="1411"/>
    </location>
</feature>
<keyword evidence="8" id="KW-1185">Reference proteome</keyword>
<reference evidence="8" key="2">
    <citation type="submission" date="2015-01" db="EMBL/GenBank/DDBJ databases">
        <title>Evolutionary Origins and Diversification of the Mycorrhizal Mutualists.</title>
        <authorList>
            <consortium name="DOE Joint Genome Institute"/>
            <consortium name="Mycorrhizal Genomics Consortium"/>
            <person name="Kohler A."/>
            <person name="Kuo A."/>
            <person name="Nagy L.G."/>
            <person name="Floudas D."/>
            <person name="Copeland A."/>
            <person name="Barry K.W."/>
            <person name="Cichocki N."/>
            <person name="Veneault-Fourrey C."/>
            <person name="LaButti K."/>
            <person name="Lindquist E.A."/>
            <person name="Lipzen A."/>
            <person name="Lundell T."/>
            <person name="Morin E."/>
            <person name="Murat C."/>
            <person name="Riley R."/>
            <person name="Ohm R."/>
            <person name="Sun H."/>
            <person name="Tunlid A."/>
            <person name="Henrissat B."/>
            <person name="Grigoriev I.V."/>
            <person name="Hibbett D.S."/>
            <person name="Martin F."/>
        </authorList>
    </citation>
    <scope>NUCLEOTIDE SEQUENCE [LARGE SCALE GENOMIC DNA]</scope>
    <source>
        <strain evidence="8">MAFF 305830</strain>
    </source>
</reference>
<dbReference type="CDD" id="cd05471">
    <property type="entry name" value="pepsin_like"/>
    <property type="match status" value="1"/>
</dbReference>
<dbReference type="Gene3D" id="2.40.70.10">
    <property type="entry name" value="Acid Proteases"/>
    <property type="match status" value="2"/>
</dbReference>
<feature type="region of interest" description="Disordered" evidence="4">
    <location>
        <begin position="994"/>
        <end position="1016"/>
    </location>
</feature>
<dbReference type="InterPro" id="IPR021109">
    <property type="entry name" value="Peptidase_aspartic_dom_sf"/>
</dbReference>
<protein>
    <recommendedName>
        <fullName evidence="6">Peptidase A1 domain-containing protein</fullName>
    </recommendedName>
</protein>
<dbReference type="OrthoDB" id="2747330at2759"/>
<dbReference type="PRINTS" id="PR00792">
    <property type="entry name" value="PEPSIN"/>
</dbReference>
<feature type="transmembrane region" description="Helical" evidence="5">
    <location>
        <begin position="509"/>
        <end position="530"/>
    </location>
</feature>
<name>A0A0C3A985_SERVB</name>
<sequence>MHNTTNDEIMIRKRQAGVDGVVLELAQKGDGFYDVFYTLDVNVGTPPTIFPLLLDTGSSDLWIVTPPIASLAYNPSSSTTSTPLPLPNDALFSTNYLLGGFSGHLYTDTLSIGPYTLSHQALCAAEHVENESLGLGFSGILGFGLGGISAIQDSLENAGNAALADGRGNPVVLNMFDPTVLLGGAASEPREQWFSLVLDRPGFQEDQNQVDDTTLDATTSGTSSATSAAVSPSVSSVHWNHAWPARLGIGTHVDEVVHAFANAHPGTTGSSTAALEAALQTLPLVTTPGMGTSENAYTHWKTRLSGITVYADDGSLQDVRLSRGVDGGAFPIAVLDSGIPLILASRAVADALYSVWDVQMSEDGKYYVPCNKPLNITITLAAAPPIPIHPLDMSTYVNNDRTGNPTNCLGTLQVSPMLGTTQSPADVALGVSFLRNVYTVHHLASTTTGGGTTTSPIPNLAVAPLTNPTLALAEFQNVRVRNLSPSGAGAAPPPMSGSPAESLSTAGKILLGVGSFLACIIILFAARWFVLRRRFNRLRAAGKLSSDGHGALSRSGSMWTVRDGVAGVAEMIRRKTTLRAKKRRQQKERGLGGWRPVSEDGHAEEGLEGAVATKSAIGHGGGRSEFTHESRRAEGTSGIRYANAPVIDREMGRRPAPEREGTGPFAGFSLWTFVGAKRLLGPRQTKGNYARTANPGLGDHELDGIPPVPPLPPLDGLLTEDELRAQRFAEHQRRVQRENASSVWSDVTWVERGDGTLVPAGTPGATGGKHLRHNTDEFGERRSYGYVGTPNETVFGNTAPGKGDYFPKGQGDSDDESTEKGSTLHGGVDMMRKGGPPLNNPSREGLPLLAGGGSVPSLPYAPGSHSRSGSGGSGQAKHGPYPSLEMHHPPRMDSSGIITASPYPMTPAQGSGGTPPSSNTPPNLPSTPNYGSSDAFNPFSIPTTIPAAPTPLLVHPAKLRAALAVEPNLSPLTEVNSSEFQSTNRTSIMSFVQQGPTGENRKSQEKPNRQSSVSAMSMESEVLVPLPISLMNLPRSSTPPPLPVDVNARELLRQFDFTQSRSPPPQILHSVPVPKAAPVVQPPPTSQTLPPQPVSKPFYPPSAPVAPVPIKHTTAPTPARTNNPFDLLASDDFALGPVSKDSRFPSLGLGAKDSRFPTFESAPRPGITGDSRTSSADQVRPVAAPITAPLDEARPRLRTRATELEPRPQSEAISFGAAPGLPAGTVGVQERPWMKHRAQSGGNASLPRMNPPAETAVAAPVLARQPPAVDDFTPPHEYHPARPEQHTLPTVPSQQRSPPLHRTSEPASSSMGPRSRGPRPMVGGPRSSKSTGSSSSTQSPHSPPASGSRQGTNYDSPLPLPSASSPGASTSSSSLPPGAQPPSDPRPYHRLPSIPSHSSSTAPSTMPTIPSLSTHAPHAFPPVPSSQYPPGATRGAPSRSATGETNPEAAYGGMESGDGAASNWREEAAKTAGVAGVGARSRFTGAMNPSPFDDRP</sequence>
<feature type="domain" description="Peptidase A1" evidence="6">
    <location>
        <begin position="37"/>
        <end position="451"/>
    </location>
</feature>
<dbReference type="PANTHER" id="PTHR47966:SF73">
    <property type="entry name" value="PEPTIDASE A1 DOMAIN-CONTAINING PROTEIN"/>
    <property type="match status" value="1"/>
</dbReference>
<feature type="region of interest" description="Disordered" evidence="4">
    <location>
        <begin position="578"/>
        <end position="603"/>
    </location>
</feature>
<keyword evidence="3" id="KW-0378">Hydrolase</keyword>
<evidence type="ECO:0000313" key="7">
    <source>
        <dbReference type="EMBL" id="KIM21170.1"/>
    </source>
</evidence>
<evidence type="ECO:0000259" key="6">
    <source>
        <dbReference type="PROSITE" id="PS51767"/>
    </source>
</evidence>
<evidence type="ECO:0000256" key="2">
    <source>
        <dbReference type="ARBA" id="ARBA00022750"/>
    </source>
</evidence>
<keyword evidence="5" id="KW-0812">Transmembrane</keyword>
<dbReference type="Pfam" id="PF00026">
    <property type="entry name" value="Asp"/>
    <property type="match status" value="2"/>
</dbReference>
<feature type="region of interest" description="Disordered" evidence="4">
    <location>
        <begin position="1155"/>
        <end position="1179"/>
    </location>
</feature>
<dbReference type="PANTHER" id="PTHR47966">
    <property type="entry name" value="BETA-SITE APP-CLEAVING ENZYME, ISOFORM A-RELATED"/>
    <property type="match status" value="1"/>
</dbReference>
<evidence type="ECO:0000256" key="5">
    <source>
        <dbReference type="SAM" id="Phobius"/>
    </source>
</evidence>
<feature type="compositionally biased region" description="Polar residues" evidence="4">
    <location>
        <begin position="1287"/>
        <end position="1297"/>
    </location>
</feature>
<comment type="similarity">
    <text evidence="1 3">Belongs to the peptidase A1 family.</text>
</comment>
<dbReference type="PROSITE" id="PS00141">
    <property type="entry name" value="ASP_PROTEASE"/>
    <property type="match status" value="1"/>
</dbReference>
<dbReference type="SUPFAM" id="SSF50630">
    <property type="entry name" value="Acid proteases"/>
    <property type="match status" value="1"/>
</dbReference>
<evidence type="ECO:0000256" key="4">
    <source>
        <dbReference type="SAM" id="MobiDB-lite"/>
    </source>
</evidence>
<dbReference type="EMBL" id="KN824391">
    <property type="protein sequence ID" value="KIM21170.1"/>
    <property type="molecule type" value="Genomic_DNA"/>
</dbReference>
<gene>
    <name evidence="7" type="ORF">M408DRAFT_333632</name>
</gene>
<keyword evidence="5" id="KW-1133">Transmembrane helix</keyword>
<feature type="compositionally biased region" description="Low complexity" evidence="4">
    <location>
        <begin position="1361"/>
        <end position="1377"/>
    </location>
</feature>
<reference evidence="7 8" key="1">
    <citation type="submission" date="2014-04" db="EMBL/GenBank/DDBJ databases">
        <authorList>
            <consortium name="DOE Joint Genome Institute"/>
            <person name="Kuo A."/>
            <person name="Zuccaro A."/>
            <person name="Kohler A."/>
            <person name="Nagy L.G."/>
            <person name="Floudas D."/>
            <person name="Copeland A."/>
            <person name="Barry K.W."/>
            <person name="Cichocki N."/>
            <person name="Veneault-Fourrey C."/>
            <person name="LaButti K."/>
            <person name="Lindquist E.A."/>
            <person name="Lipzen A."/>
            <person name="Lundell T."/>
            <person name="Morin E."/>
            <person name="Murat C."/>
            <person name="Sun H."/>
            <person name="Tunlid A."/>
            <person name="Henrissat B."/>
            <person name="Grigoriev I.V."/>
            <person name="Hibbett D.S."/>
            <person name="Martin F."/>
            <person name="Nordberg H.P."/>
            <person name="Cantor M.N."/>
            <person name="Hua S.X."/>
        </authorList>
    </citation>
    <scope>NUCLEOTIDE SEQUENCE [LARGE SCALE GENOMIC DNA]</scope>
    <source>
        <strain evidence="7 8">MAFF 305830</strain>
    </source>
</reference>
<dbReference type="PROSITE" id="PS51767">
    <property type="entry name" value="PEPTIDASE_A1"/>
    <property type="match status" value="1"/>
</dbReference>
<feature type="region of interest" description="Disordered" evidence="4">
    <location>
        <begin position="1201"/>
        <end position="1496"/>
    </location>
</feature>
<dbReference type="InterPro" id="IPR034164">
    <property type="entry name" value="Pepsin-like_dom"/>
</dbReference>
<feature type="compositionally biased region" description="Low complexity" evidence="4">
    <location>
        <begin position="1308"/>
        <end position="1346"/>
    </location>
</feature>
<proteinExistence type="inferred from homology"/>
<feature type="compositionally biased region" description="Basic and acidic residues" evidence="4">
    <location>
        <begin position="1273"/>
        <end position="1285"/>
    </location>
</feature>
<keyword evidence="3" id="KW-0645">Protease</keyword>
<evidence type="ECO:0000313" key="8">
    <source>
        <dbReference type="Proteomes" id="UP000054097"/>
    </source>
</evidence>
<dbReference type="Proteomes" id="UP000054097">
    <property type="component" value="Unassembled WGS sequence"/>
</dbReference>
<dbReference type="GO" id="GO:0004190">
    <property type="term" value="F:aspartic-type endopeptidase activity"/>
    <property type="evidence" value="ECO:0007669"/>
    <property type="project" value="UniProtKB-KW"/>
</dbReference>
<feature type="region of interest" description="Disordered" evidence="4">
    <location>
        <begin position="796"/>
        <end position="935"/>
    </location>
</feature>
<organism evidence="7 8">
    <name type="scientific">Serendipita vermifera MAFF 305830</name>
    <dbReference type="NCBI Taxonomy" id="933852"/>
    <lineage>
        <taxon>Eukaryota</taxon>
        <taxon>Fungi</taxon>
        <taxon>Dikarya</taxon>
        <taxon>Basidiomycota</taxon>
        <taxon>Agaricomycotina</taxon>
        <taxon>Agaricomycetes</taxon>
        <taxon>Sebacinales</taxon>
        <taxon>Serendipitaceae</taxon>
        <taxon>Serendipita</taxon>
    </lineage>
</organism>
<evidence type="ECO:0000256" key="1">
    <source>
        <dbReference type="ARBA" id="ARBA00007447"/>
    </source>
</evidence>
<keyword evidence="2 3" id="KW-0064">Aspartyl protease</keyword>
<keyword evidence="5" id="KW-0472">Membrane</keyword>
<dbReference type="HOGENOM" id="CLU_263324_0_0_1"/>
<accession>A0A0C3A985</accession>
<dbReference type="STRING" id="933852.A0A0C3A985"/>
<dbReference type="GO" id="GO:0006508">
    <property type="term" value="P:proteolysis"/>
    <property type="evidence" value="ECO:0007669"/>
    <property type="project" value="UniProtKB-KW"/>
</dbReference>
<feature type="compositionally biased region" description="Polar residues" evidence="4">
    <location>
        <begin position="205"/>
        <end position="216"/>
    </location>
</feature>
<dbReference type="InterPro" id="IPR033121">
    <property type="entry name" value="PEPTIDASE_A1"/>
</dbReference>
<evidence type="ECO:0000256" key="3">
    <source>
        <dbReference type="RuleBase" id="RU000454"/>
    </source>
</evidence>
<feature type="compositionally biased region" description="Low complexity" evidence="4">
    <location>
        <begin position="217"/>
        <end position="229"/>
    </location>
</feature>
<dbReference type="InterPro" id="IPR001969">
    <property type="entry name" value="Aspartic_peptidase_AS"/>
</dbReference>
<feature type="region of interest" description="Disordered" evidence="4">
    <location>
        <begin position="205"/>
        <end position="229"/>
    </location>
</feature>
<dbReference type="InterPro" id="IPR001461">
    <property type="entry name" value="Aspartic_peptidase_A1"/>
</dbReference>